<dbReference type="InterPro" id="IPR008876">
    <property type="entry name" value="TraY"/>
</dbReference>
<evidence type="ECO:0000256" key="1">
    <source>
        <dbReference type="ARBA" id="ARBA00004496"/>
    </source>
</evidence>
<sequence length="82" mass="9331">MLALRLPPDLERRLTELAARTGRTKSFYARQALIEYIEDMEDRYLAEQRLAEDDGIRIPLAEVLRDQRSGLREAASGKAAKA</sequence>
<evidence type="ECO:0000256" key="2">
    <source>
        <dbReference type="ARBA" id="ARBA00007183"/>
    </source>
</evidence>
<keyword evidence="5" id="KW-0184">Conjugation</keyword>
<evidence type="ECO:0000256" key="5">
    <source>
        <dbReference type="ARBA" id="ARBA00022971"/>
    </source>
</evidence>
<accession>A0A317PDW8</accession>
<comment type="caution">
    <text evidence="7">The sequence shown here is derived from an EMBL/GenBank/DDBJ whole genome shotgun (WGS) entry which is preliminary data.</text>
</comment>
<comment type="subcellular location">
    <subcellularLocation>
        <location evidence="1">Cytoplasm</location>
    </subcellularLocation>
</comment>
<dbReference type="Proteomes" id="UP000246352">
    <property type="component" value="Unassembled WGS sequence"/>
</dbReference>
<organism evidence="7 8">
    <name type="scientific">Hoeflea marina</name>
    <dbReference type="NCBI Taxonomy" id="274592"/>
    <lineage>
        <taxon>Bacteria</taxon>
        <taxon>Pseudomonadati</taxon>
        <taxon>Pseudomonadota</taxon>
        <taxon>Alphaproteobacteria</taxon>
        <taxon>Hyphomicrobiales</taxon>
        <taxon>Rhizobiaceae</taxon>
        <taxon>Hoeflea</taxon>
    </lineage>
</organism>
<keyword evidence="6" id="KW-0238">DNA-binding</keyword>
<gene>
    <name evidence="7" type="ORF">DFR52_11316</name>
</gene>
<evidence type="ECO:0000256" key="4">
    <source>
        <dbReference type="ARBA" id="ARBA00022490"/>
    </source>
</evidence>
<keyword evidence="4" id="KW-0963">Cytoplasm</keyword>
<dbReference type="CDD" id="cd22233">
    <property type="entry name" value="RHH_CopAso-like"/>
    <property type="match status" value="1"/>
</dbReference>
<dbReference type="SUPFAM" id="SSF47598">
    <property type="entry name" value="Ribbon-helix-helix"/>
    <property type="match status" value="1"/>
</dbReference>
<dbReference type="InterPro" id="IPR010985">
    <property type="entry name" value="Ribbon_hlx_hlx"/>
</dbReference>
<keyword evidence="8" id="KW-1185">Reference proteome</keyword>
<evidence type="ECO:0000256" key="3">
    <source>
        <dbReference type="ARBA" id="ARBA00020541"/>
    </source>
</evidence>
<comment type="similarity">
    <text evidence="2">Belongs to the TraY family.</text>
</comment>
<dbReference type="OrthoDB" id="8083953at2"/>
<evidence type="ECO:0000256" key="6">
    <source>
        <dbReference type="ARBA" id="ARBA00023125"/>
    </source>
</evidence>
<dbReference type="EMBL" id="QGTR01000013">
    <property type="protein sequence ID" value="PWV95282.1"/>
    <property type="molecule type" value="Genomic_DNA"/>
</dbReference>
<dbReference type="GO" id="GO:0005737">
    <property type="term" value="C:cytoplasm"/>
    <property type="evidence" value="ECO:0007669"/>
    <property type="project" value="UniProtKB-SubCell"/>
</dbReference>
<evidence type="ECO:0000313" key="8">
    <source>
        <dbReference type="Proteomes" id="UP000246352"/>
    </source>
</evidence>
<name>A0A317PDW8_9HYPH</name>
<proteinExistence type="inferred from homology"/>
<evidence type="ECO:0000313" key="7">
    <source>
        <dbReference type="EMBL" id="PWV95282.1"/>
    </source>
</evidence>
<dbReference type="GO" id="GO:0006355">
    <property type="term" value="P:regulation of DNA-templated transcription"/>
    <property type="evidence" value="ECO:0007669"/>
    <property type="project" value="InterPro"/>
</dbReference>
<reference evidence="7 8" key="1">
    <citation type="submission" date="2018-05" db="EMBL/GenBank/DDBJ databases">
        <title>Genomic Encyclopedia of Type Strains, Phase IV (KMG-IV): sequencing the most valuable type-strain genomes for metagenomic binning, comparative biology and taxonomic classification.</title>
        <authorList>
            <person name="Goeker M."/>
        </authorList>
    </citation>
    <scope>NUCLEOTIDE SEQUENCE [LARGE SCALE GENOMIC DNA]</scope>
    <source>
        <strain evidence="7 8">DSM 16791</strain>
    </source>
</reference>
<protein>
    <recommendedName>
        <fullName evidence="3">Relaxosome protein TraY</fullName>
    </recommendedName>
</protein>
<dbReference type="AlphaFoldDB" id="A0A317PDW8"/>
<dbReference type="RefSeq" id="WP_110034597.1">
    <property type="nucleotide sequence ID" value="NZ_QGTR01000013.1"/>
</dbReference>
<dbReference type="Pfam" id="PF05509">
    <property type="entry name" value="TraY"/>
    <property type="match status" value="1"/>
</dbReference>
<dbReference type="GO" id="GO:0003677">
    <property type="term" value="F:DNA binding"/>
    <property type="evidence" value="ECO:0007669"/>
    <property type="project" value="UniProtKB-KW"/>
</dbReference>